<proteinExistence type="inferred from homology"/>
<keyword evidence="6 7" id="KW-0472">Membrane</keyword>
<dbReference type="AlphaFoldDB" id="A0A1W1CR56"/>
<dbReference type="Gene3D" id="3.40.50.300">
    <property type="entry name" value="P-loop containing nucleotide triphosphate hydrolases"/>
    <property type="match status" value="1"/>
</dbReference>
<dbReference type="InterPro" id="IPR027417">
    <property type="entry name" value="P-loop_NTPase"/>
</dbReference>
<dbReference type="InterPro" id="IPR003688">
    <property type="entry name" value="TraG/VirD4"/>
</dbReference>
<dbReference type="PANTHER" id="PTHR37937">
    <property type="entry name" value="CONJUGATIVE TRANSFER: DNA TRANSPORT"/>
    <property type="match status" value="1"/>
</dbReference>
<gene>
    <name evidence="8" type="ORF">MNB_SV-13-1643</name>
</gene>
<keyword evidence="4 7" id="KW-0812">Transmembrane</keyword>
<dbReference type="PANTHER" id="PTHR37937:SF1">
    <property type="entry name" value="CONJUGATIVE TRANSFER: DNA TRANSPORT"/>
    <property type="match status" value="1"/>
</dbReference>
<reference evidence="8" key="1">
    <citation type="submission" date="2016-10" db="EMBL/GenBank/DDBJ databases">
        <authorList>
            <person name="de Groot N.N."/>
        </authorList>
    </citation>
    <scope>NUCLEOTIDE SEQUENCE</scope>
</reference>
<name>A0A1W1CR56_9ZZZZ</name>
<comment type="similarity">
    <text evidence="2">Belongs to the VirD4/TraG family.</text>
</comment>
<dbReference type="GO" id="GO:0005886">
    <property type="term" value="C:plasma membrane"/>
    <property type="evidence" value="ECO:0007669"/>
    <property type="project" value="UniProtKB-SubCell"/>
</dbReference>
<dbReference type="EMBL" id="FPHM01000120">
    <property type="protein sequence ID" value="SFV68195.1"/>
    <property type="molecule type" value="Genomic_DNA"/>
</dbReference>
<dbReference type="InterPro" id="IPR051539">
    <property type="entry name" value="T4SS-coupling_protein"/>
</dbReference>
<keyword evidence="5 7" id="KW-1133">Transmembrane helix</keyword>
<accession>A0A1W1CR56</accession>
<evidence type="ECO:0000256" key="7">
    <source>
        <dbReference type="SAM" id="Phobius"/>
    </source>
</evidence>
<dbReference type="Pfam" id="PF02534">
    <property type="entry name" value="T4SS-DNA_transf"/>
    <property type="match status" value="1"/>
</dbReference>
<sequence length="584" mass="66804">MSSKIKKFLILFILFTIFSSIITQSLAYTFEYQPSLTGEIYPHIYQPYSWIEWHINYYQQFEEIFLDIYSQVLFGFSIFAVVYMTIFLLFKRKEQKHLSVHGTAHWATKKEIEATHTLNRKDGLYIGGWKEKRKTLHYLRHNGDEHVIAFAPTRSGKGVGLVIPTLLSWAESAIVLDIKGENYAITAGWRKHYANNRILKFNPNDPTGESSKFNPLEEIRLGSSYEIADTENIVIMLLDEKGEGLKDFWEKGGKTFLSSFILHTLYIAKNNYSPTPSLSDIYKELNGKDLDEILADMSSYYHDQKNQITHPAISTGAMGLINLADRTRGDIIATVNNILSIYIDPVIELNTKTSDFRLSELMNSEKPVTLYIIIDPENIDRMQPLFRVIMLQILKKLIKKLEFKNGKQTKSYKHRMLLMLDEFTAVGKIDFFEKSLAYMAGYGITAYIIIQDTEQLYRLYSKEETIISNCHIKIAFTPNKEDTASLLSKMTGTTTVVKSNITTSGKRLSPILGSVSQSYQEVSRPLMTVDEILRLPKAKTTATGEILDGGEMLIFIAGHAPIRGKQILFFKDQVFLDRSKVEIE</sequence>
<evidence type="ECO:0000313" key="8">
    <source>
        <dbReference type="EMBL" id="SFV68195.1"/>
    </source>
</evidence>
<protein>
    <submittedName>
        <fullName evidence="8">Type IV secretion system protein VirD4</fullName>
    </submittedName>
</protein>
<evidence type="ECO:0000256" key="2">
    <source>
        <dbReference type="ARBA" id="ARBA00008806"/>
    </source>
</evidence>
<evidence type="ECO:0000256" key="3">
    <source>
        <dbReference type="ARBA" id="ARBA00022475"/>
    </source>
</evidence>
<dbReference type="SUPFAM" id="SSF52540">
    <property type="entry name" value="P-loop containing nucleoside triphosphate hydrolases"/>
    <property type="match status" value="1"/>
</dbReference>
<evidence type="ECO:0000256" key="5">
    <source>
        <dbReference type="ARBA" id="ARBA00022989"/>
    </source>
</evidence>
<keyword evidence="3" id="KW-1003">Cell membrane</keyword>
<comment type="subcellular location">
    <subcellularLocation>
        <location evidence="1">Cell membrane</location>
        <topology evidence="1">Multi-pass membrane protein</topology>
    </subcellularLocation>
</comment>
<evidence type="ECO:0000256" key="1">
    <source>
        <dbReference type="ARBA" id="ARBA00004651"/>
    </source>
</evidence>
<evidence type="ECO:0000256" key="6">
    <source>
        <dbReference type="ARBA" id="ARBA00023136"/>
    </source>
</evidence>
<dbReference type="NCBIfam" id="NF010453">
    <property type="entry name" value="PRK13880.1"/>
    <property type="match status" value="1"/>
</dbReference>
<dbReference type="CDD" id="cd01127">
    <property type="entry name" value="TrwB_TraG_TraD_VirD4"/>
    <property type="match status" value="2"/>
</dbReference>
<evidence type="ECO:0000256" key="4">
    <source>
        <dbReference type="ARBA" id="ARBA00022692"/>
    </source>
</evidence>
<organism evidence="8">
    <name type="scientific">hydrothermal vent metagenome</name>
    <dbReference type="NCBI Taxonomy" id="652676"/>
    <lineage>
        <taxon>unclassified sequences</taxon>
        <taxon>metagenomes</taxon>
        <taxon>ecological metagenomes</taxon>
    </lineage>
</organism>
<feature type="transmembrane region" description="Helical" evidence="7">
    <location>
        <begin position="68"/>
        <end position="90"/>
    </location>
</feature>